<comment type="subunit">
    <text evidence="7">Homodimer.</text>
</comment>
<comment type="similarity">
    <text evidence="7">Belongs to the purine/pyrimidine phosphoribosyltransferase family. PyrE subfamily.</text>
</comment>
<dbReference type="UniPathway" id="UPA00070">
    <property type="reaction ID" value="UER00119"/>
</dbReference>
<evidence type="ECO:0000313" key="9">
    <source>
        <dbReference type="EMBL" id="KUK44771.1"/>
    </source>
</evidence>
<keyword evidence="4 7" id="KW-0808">Transferase</keyword>
<evidence type="ECO:0000256" key="3">
    <source>
        <dbReference type="ARBA" id="ARBA00022676"/>
    </source>
</evidence>
<comment type="cofactor">
    <cofactor evidence="7">
        <name>Mg(2+)</name>
        <dbReference type="ChEBI" id="CHEBI:18420"/>
    </cofactor>
</comment>
<dbReference type="SUPFAM" id="SSF53271">
    <property type="entry name" value="PRTase-like"/>
    <property type="match status" value="1"/>
</dbReference>
<feature type="binding site" evidence="7">
    <location>
        <position position="125"/>
    </location>
    <ligand>
        <name>orotate</name>
        <dbReference type="ChEBI" id="CHEBI:30839"/>
    </ligand>
</feature>
<dbReference type="EC" id="2.4.2.10" evidence="2 7"/>
<sequence>MDERERLRELVKTRALRVGKITLSSGKVSDYYVDAREVVLDPEGAYLTGRLILDMIDREAVAVAGMTLGADPIVTAISVVGHLEGRSLSALIIRKEPKKHGTQKFVEGPSLPEGSKVAVVDDVVTTGSSLIRSIERLKSEGYEPIQVVAILDRGEGGSERLKAAGYDLESIFTRADLSIELGSSDQRV</sequence>
<dbReference type="AlphaFoldDB" id="A0A124FMH4"/>
<keyword evidence="5 7" id="KW-0460">Magnesium</keyword>
<keyword evidence="3 7" id="KW-0328">Glycosyltransferase</keyword>
<dbReference type="FunFam" id="3.40.50.2020:FF:000029">
    <property type="entry name" value="Orotate phosphoribosyltransferase"/>
    <property type="match status" value="1"/>
</dbReference>
<comment type="catalytic activity">
    <reaction evidence="7">
        <text>orotidine 5'-phosphate + diphosphate = orotate + 5-phospho-alpha-D-ribose 1-diphosphate</text>
        <dbReference type="Rhea" id="RHEA:10380"/>
        <dbReference type="ChEBI" id="CHEBI:30839"/>
        <dbReference type="ChEBI" id="CHEBI:33019"/>
        <dbReference type="ChEBI" id="CHEBI:57538"/>
        <dbReference type="ChEBI" id="CHEBI:58017"/>
        <dbReference type="EC" id="2.4.2.10"/>
    </reaction>
</comment>
<dbReference type="PANTHER" id="PTHR19278:SF9">
    <property type="entry name" value="URIDINE 5'-MONOPHOSPHATE SYNTHASE"/>
    <property type="match status" value="1"/>
</dbReference>
<protein>
    <recommendedName>
        <fullName evidence="2 7">Orotate phosphoribosyltransferase</fullName>
        <shortName evidence="7">OPRT</shortName>
        <shortName evidence="7">OPRTase</shortName>
        <ecNumber evidence="2 7">2.4.2.10</ecNumber>
    </recommendedName>
</protein>
<evidence type="ECO:0000256" key="5">
    <source>
        <dbReference type="ARBA" id="ARBA00022842"/>
    </source>
</evidence>
<dbReference type="GO" id="GO:0044205">
    <property type="term" value="P:'de novo' UMP biosynthetic process"/>
    <property type="evidence" value="ECO:0007669"/>
    <property type="project" value="UniProtKB-UniRule"/>
</dbReference>
<reference evidence="9 10" key="1">
    <citation type="journal article" date="2015" name="MBio">
        <title>Genome-Resolved Metagenomic Analysis Reveals Roles for Candidate Phyla and Other Microbial Community Members in Biogeochemical Transformations in Oil Reservoirs.</title>
        <authorList>
            <person name="Hu P."/>
            <person name="Tom L."/>
            <person name="Singh A."/>
            <person name="Thomas B.C."/>
            <person name="Baker B.J."/>
            <person name="Piceno Y.M."/>
            <person name="Andersen G.L."/>
            <person name="Banfield J.F."/>
        </authorList>
    </citation>
    <scope>NUCLEOTIDE SEQUENCE [LARGE SCALE GENOMIC DNA]</scope>
    <source>
        <strain evidence="9">57_489</strain>
    </source>
</reference>
<dbReference type="PANTHER" id="PTHR19278">
    <property type="entry name" value="OROTATE PHOSPHORIBOSYLTRANSFERASE"/>
    <property type="match status" value="1"/>
</dbReference>
<comment type="function">
    <text evidence="7">Catalyzes the transfer of a ribosyl phosphate group from 5-phosphoribose 1-diphosphate to orotate, leading to the formation of orotidine monophosphate (OMP).</text>
</comment>
<name>A0A124FMH4_9EURY</name>
<dbReference type="InterPro" id="IPR000836">
    <property type="entry name" value="PRTase_dom"/>
</dbReference>
<evidence type="ECO:0000259" key="8">
    <source>
        <dbReference type="Pfam" id="PF00156"/>
    </source>
</evidence>
<dbReference type="Gene3D" id="3.40.50.2020">
    <property type="match status" value="1"/>
</dbReference>
<dbReference type="HAMAP" id="MF_01208">
    <property type="entry name" value="PyrE"/>
    <property type="match status" value="1"/>
</dbReference>
<organism evidence="9 10">
    <name type="scientific">Methanothrix harundinacea</name>
    <dbReference type="NCBI Taxonomy" id="301375"/>
    <lineage>
        <taxon>Archaea</taxon>
        <taxon>Methanobacteriati</taxon>
        <taxon>Methanobacteriota</taxon>
        <taxon>Stenosarchaea group</taxon>
        <taxon>Methanomicrobia</taxon>
        <taxon>Methanotrichales</taxon>
        <taxon>Methanotrichaceae</taxon>
        <taxon>Methanothrix</taxon>
    </lineage>
</organism>
<feature type="binding site" evidence="7">
    <location>
        <position position="94"/>
    </location>
    <ligand>
        <name>5-phospho-alpha-D-ribose 1-diphosphate</name>
        <dbReference type="ChEBI" id="CHEBI:58017"/>
        <note>ligand shared between dimeric partners</note>
    </ligand>
</feature>
<dbReference type="GO" id="GO:0019856">
    <property type="term" value="P:pyrimidine nucleobase biosynthetic process"/>
    <property type="evidence" value="ECO:0007669"/>
    <property type="project" value="TreeGrafter"/>
</dbReference>
<feature type="binding site" description="in other chain" evidence="7">
    <location>
        <begin position="121"/>
        <end position="129"/>
    </location>
    <ligand>
        <name>5-phospho-alpha-D-ribose 1-diphosphate</name>
        <dbReference type="ChEBI" id="CHEBI:58017"/>
        <note>ligand shared between dimeric partners</note>
    </ligand>
</feature>
<evidence type="ECO:0000256" key="1">
    <source>
        <dbReference type="ARBA" id="ARBA00004889"/>
    </source>
</evidence>
<feature type="binding site" evidence="7">
    <location>
        <position position="153"/>
    </location>
    <ligand>
        <name>orotate</name>
        <dbReference type="ChEBI" id="CHEBI:30839"/>
    </ligand>
</feature>
<comment type="pathway">
    <text evidence="1 7">Pyrimidine metabolism; UMP biosynthesis via de novo pathway; UMP from orotate: step 1/2.</text>
</comment>
<feature type="binding site" description="in other chain" evidence="7">
    <location>
        <position position="95"/>
    </location>
    <ligand>
        <name>5-phospho-alpha-D-ribose 1-diphosphate</name>
        <dbReference type="ChEBI" id="CHEBI:58017"/>
        <note>ligand shared between dimeric partners</note>
    </ligand>
</feature>
<gene>
    <name evidence="7" type="primary">pyrE</name>
    <name evidence="9" type="ORF">XD72_0876</name>
</gene>
<evidence type="ECO:0000256" key="7">
    <source>
        <dbReference type="HAMAP-Rule" id="MF_01208"/>
    </source>
</evidence>
<dbReference type="InterPro" id="IPR004467">
    <property type="entry name" value="Or_phspho_trans_dom"/>
</dbReference>
<feature type="binding site" evidence="7">
    <location>
        <position position="98"/>
    </location>
    <ligand>
        <name>5-phospho-alpha-D-ribose 1-diphosphate</name>
        <dbReference type="ChEBI" id="CHEBI:58017"/>
        <note>ligand shared between dimeric partners</note>
    </ligand>
</feature>
<dbReference type="Proteomes" id="UP000057043">
    <property type="component" value="Unassembled WGS sequence"/>
</dbReference>
<dbReference type="InterPro" id="IPR023031">
    <property type="entry name" value="OPRT"/>
</dbReference>
<dbReference type="GO" id="GO:0000287">
    <property type="term" value="F:magnesium ion binding"/>
    <property type="evidence" value="ECO:0007669"/>
    <property type="project" value="UniProtKB-UniRule"/>
</dbReference>
<feature type="domain" description="Phosphoribosyltransferase" evidence="8">
    <location>
        <begin position="98"/>
        <end position="161"/>
    </location>
</feature>
<evidence type="ECO:0000256" key="6">
    <source>
        <dbReference type="ARBA" id="ARBA00022975"/>
    </source>
</evidence>
<comment type="caution">
    <text evidence="9">The sequence shown here is derived from an EMBL/GenBank/DDBJ whole genome shotgun (WGS) entry which is preliminary data.</text>
</comment>
<accession>A0A124FMH4</accession>
<keyword evidence="6 7" id="KW-0665">Pyrimidine biosynthesis</keyword>
<dbReference type="Pfam" id="PF00156">
    <property type="entry name" value="Pribosyltran"/>
    <property type="match status" value="1"/>
</dbReference>
<dbReference type="PATRIC" id="fig|301375.7.peg.447"/>
<dbReference type="GO" id="GO:0004588">
    <property type="term" value="F:orotate phosphoribosyltransferase activity"/>
    <property type="evidence" value="ECO:0007669"/>
    <property type="project" value="UniProtKB-UniRule"/>
</dbReference>
<dbReference type="InterPro" id="IPR029057">
    <property type="entry name" value="PRTase-like"/>
</dbReference>
<feature type="binding site" evidence="7">
    <location>
        <position position="100"/>
    </location>
    <ligand>
        <name>5-phospho-alpha-D-ribose 1-diphosphate</name>
        <dbReference type="ChEBI" id="CHEBI:58017"/>
        <note>ligand shared between dimeric partners</note>
    </ligand>
</feature>
<dbReference type="NCBIfam" id="TIGR00336">
    <property type="entry name" value="pyrE"/>
    <property type="match status" value="1"/>
</dbReference>
<evidence type="ECO:0000256" key="4">
    <source>
        <dbReference type="ARBA" id="ARBA00022679"/>
    </source>
</evidence>
<evidence type="ECO:0000313" key="10">
    <source>
        <dbReference type="Proteomes" id="UP000057043"/>
    </source>
</evidence>
<dbReference type="EMBL" id="LGFT01000016">
    <property type="protein sequence ID" value="KUK44771.1"/>
    <property type="molecule type" value="Genomic_DNA"/>
</dbReference>
<evidence type="ECO:0000256" key="2">
    <source>
        <dbReference type="ARBA" id="ARBA00011971"/>
    </source>
</evidence>
<dbReference type="CDD" id="cd06223">
    <property type="entry name" value="PRTases_typeI"/>
    <property type="match status" value="1"/>
</dbReference>
<proteinExistence type="inferred from homology"/>